<name>A0A371D2M2_9APHY</name>
<evidence type="ECO:0000259" key="3">
    <source>
        <dbReference type="Pfam" id="PF20151"/>
    </source>
</evidence>
<dbReference type="Pfam" id="PF20151">
    <property type="entry name" value="DUF6533"/>
    <property type="match status" value="1"/>
</dbReference>
<feature type="transmembrane region" description="Helical" evidence="2">
    <location>
        <begin position="59"/>
        <end position="79"/>
    </location>
</feature>
<feature type="domain" description="DUF6533" evidence="3">
    <location>
        <begin position="26"/>
        <end position="65"/>
    </location>
</feature>
<gene>
    <name evidence="4" type="ORF">OH76DRAFT_816635</name>
</gene>
<evidence type="ECO:0000256" key="1">
    <source>
        <dbReference type="SAM" id="MobiDB-lite"/>
    </source>
</evidence>
<reference evidence="4 5" key="1">
    <citation type="journal article" date="2018" name="Biotechnol. Biofuels">
        <title>Integrative visual omics of the white-rot fungus Polyporus brumalis exposes the biotechnological potential of its oxidative enzymes for delignifying raw plant biomass.</title>
        <authorList>
            <person name="Miyauchi S."/>
            <person name="Rancon A."/>
            <person name="Drula E."/>
            <person name="Hage H."/>
            <person name="Chaduli D."/>
            <person name="Favel A."/>
            <person name="Grisel S."/>
            <person name="Henrissat B."/>
            <person name="Herpoel-Gimbert I."/>
            <person name="Ruiz-Duenas F.J."/>
            <person name="Chevret D."/>
            <person name="Hainaut M."/>
            <person name="Lin J."/>
            <person name="Wang M."/>
            <person name="Pangilinan J."/>
            <person name="Lipzen A."/>
            <person name="Lesage-Meessen L."/>
            <person name="Navarro D."/>
            <person name="Riley R."/>
            <person name="Grigoriev I.V."/>
            <person name="Zhou S."/>
            <person name="Raouche S."/>
            <person name="Rosso M.N."/>
        </authorList>
    </citation>
    <scope>NUCLEOTIDE SEQUENCE [LARGE SCALE GENOMIC DNA]</scope>
    <source>
        <strain evidence="4 5">BRFM 1820</strain>
    </source>
</reference>
<evidence type="ECO:0000313" key="5">
    <source>
        <dbReference type="Proteomes" id="UP000256964"/>
    </source>
</evidence>
<dbReference type="AlphaFoldDB" id="A0A371D2M2"/>
<evidence type="ECO:0000256" key="2">
    <source>
        <dbReference type="SAM" id="Phobius"/>
    </source>
</evidence>
<feature type="region of interest" description="Disordered" evidence="1">
    <location>
        <begin position="352"/>
        <end position="371"/>
    </location>
</feature>
<sequence>MSSDADAASAAATVALYEGLYPDKSCAVAASVVFIYDSFLTFNREVACFWTRKRTGAAFLFFANKSLHITVYILFMVELAHFPSDKVRVKSRRGQTTATIVYTIYSCSLFVTVLWALLVLLFVPGAAFSALRVYVLSRSKYIGLLVFVLSLGPVGPNLVQYAHQFSGENSPFGCLESYNTTPALDISCLELSNTAHCCRHDTDLHHLDEAAKPDRPDRRPTAQETLVIRGPISQWNHILCVCPVVSEGQTEDLTVSPHIRGIISVLFALNVVHLILSVNSLAGVGSAVGSLVTTFTAPITGILVSRFLLQLQEADRMVVMLNPHDSLRSSRDPYNYTNSFISSLGGFINPEQSGRSGDDDGIDLPVCSPAE</sequence>
<proteinExistence type="predicted"/>
<accession>A0A371D2M2</accession>
<organism evidence="4 5">
    <name type="scientific">Lentinus brumalis</name>
    <dbReference type="NCBI Taxonomy" id="2498619"/>
    <lineage>
        <taxon>Eukaryota</taxon>
        <taxon>Fungi</taxon>
        <taxon>Dikarya</taxon>
        <taxon>Basidiomycota</taxon>
        <taxon>Agaricomycotina</taxon>
        <taxon>Agaricomycetes</taxon>
        <taxon>Polyporales</taxon>
        <taxon>Polyporaceae</taxon>
        <taxon>Lentinus</taxon>
    </lineage>
</organism>
<keyword evidence="2" id="KW-1133">Transmembrane helix</keyword>
<keyword evidence="5" id="KW-1185">Reference proteome</keyword>
<dbReference type="EMBL" id="KZ857424">
    <property type="protein sequence ID" value="RDX46763.1"/>
    <property type="molecule type" value="Genomic_DNA"/>
</dbReference>
<protein>
    <recommendedName>
        <fullName evidence="3">DUF6533 domain-containing protein</fullName>
    </recommendedName>
</protein>
<keyword evidence="2" id="KW-0472">Membrane</keyword>
<feature type="transmembrane region" description="Helical" evidence="2">
    <location>
        <begin position="262"/>
        <end position="282"/>
    </location>
</feature>
<feature type="transmembrane region" description="Helical" evidence="2">
    <location>
        <begin position="100"/>
        <end position="121"/>
    </location>
</feature>
<dbReference type="InterPro" id="IPR045340">
    <property type="entry name" value="DUF6533"/>
</dbReference>
<keyword evidence="2" id="KW-0812">Transmembrane</keyword>
<feature type="transmembrane region" description="Helical" evidence="2">
    <location>
        <begin position="288"/>
        <end position="309"/>
    </location>
</feature>
<evidence type="ECO:0000313" key="4">
    <source>
        <dbReference type="EMBL" id="RDX46763.1"/>
    </source>
</evidence>
<dbReference type="Proteomes" id="UP000256964">
    <property type="component" value="Unassembled WGS sequence"/>
</dbReference>
<dbReference type="STRING" id="139420.A0A371D2M2"/>